<name>A0A7J5BBH5_9MICO</name>
<reference evidence="3 4" key="1">
    <citation type="submission" date="2019-09" db="EMBL/GenBank/DDBJ databases">
        <title>Phylogeny of genus Pseudoclavibacter and closely related genus.</title>
        <authorList>
            <person name="Li Y."/>
        </authorList>
    </citation>
    <scope>NUCLEOTIDE SEQUENCE [LARGE SCALE GENOMIC DNA]</scope>
    <source>
        <strain evidence="3 4">KCTC 13959</strain>
    </source>
</reference>
<accession>A0A7J5BBH5</accession>
<organism evidence="3 4">
    <name type="scientific">Gulosibacter chungangensis</name>
    <dbReference type="NCBI Taxonomy" id="979746"/>
    <lineage>
        <taxon>Bacteria</taxon>
        <taxon>Bacillati</taxon>
        <taxon>Actinomycetota</taxon>
        <taxon>Actinomycetes</taxon>
        <taxon>Micrococcales</taxon>
        <taxon>Microbacteriaceae</taxon>
        <taxon>Gulosibacter</taxon>
    </lineage>
</organism>
<dbReference type="SUPFAM" id="SSF56317">
    <property type="entry name" value="Carbon-nitrogen hydrolase"/>
    <property type="match status" value="1"/>
</dbReference>
<dbReference type="RefSeq" id="WP_158051907.1">
    <property type="nucleotide sequence ID" value="NZ_WBKB01000003.1"/>
</dbReference>
<comment type="similarity">
    <text evidence="1">Belongs to the carbon-nitrogen hydrolase superfamily. NIT1/NIT2 family.</text>
</comment>
<evidence type="ECO:0000313" key="3">
    <source>
        <dbReference type="EMBL" id="KAB1643492.1"/>
    </source>
</evidence>
<dbReference type="GO" id="GO:0016787">
    <property type="term" value="F:hydrolase activity"/>
    <property type="evidence" value="ECO:0007669"/>
    <property type="project" value="UniProtKB-KW"/>
</dbReference>
<evidence type="ECO:0000256" key="1">
    <source>
        <dbReference type="ARBA" id="ARBA00010613"/>
    </source>
</evidence>
<dbReference type="EMBL" id="WBKB01000003">
    <property type="protein sequence ID" value="KAB1643492.1"/>
    <property type="molecule type" value="Genomic_DNA"/>
</dbReference>
<dbReference type="AlphaFoldDB" id="A0A7J5BBH5"/>
<dbReference type="CDD" id="cd07581">
    <property type="entry name" value="nitrilase_3"/>
    <property type="match status" value="1"/>
</dbReference>
<protein>
    <submittedName>
        <fullName evidence="3">Carbon-nitrogen hydrolase family protein</fullName>
    </submittedName>
</protein>
<evidence type="ECO:0000313" key="4">
    <source>
        <dbReference type="Proteomes" id="UP000433493"/>
    </source>
</evidence>
<keyword evidence="3" id="KW-0378">Hydrolase</keyword>
<dbReference type="InterPro" id="IPR003010">
    <property type="entry name" value="C-N_Hydrolase"/>
</dbReference>
<evidence type="ECO:0000259" key="2">
    <source>
        <dbReference type="PROSITE" id="PS50263"/>
    </source>
</evidence>
<dbReference type="Proteomes" id="UP000433493">
    <property type="component" value="Unassembled WGS sequence"/>
</dbReference>
<dbReference type="Gene3D" id="3.60.110.10">
    <property type="entry name" value="Carbon-nitrogen hydrolase"/>
    <property type="match status" value="1"/>
</dbReference>
<sequence>MSDVIASAVSQFSPTLDREENLATLRAHAAMAVERGAKLLVAPEYASAFAKEQGDWMHEHAEPLDGPFLSGVAQIARDLGIAIIASLLETAEDGTTKPFNTVFAVSVAGELLGSYRKVHLYDAFGAGESQWLSAGDAAAAPVVVEIEGFQVGLQTCYDLRFPEVSRRLIDAGAEILAIPAEWVRGPLKEFHWLTLLQARAIENTVYVIGADQAPPVAVGRSAIIDPRGVALAQLGSEAGIAVAWLERDTLEQTRKQNPALALRRYGGAEVIPASE</sequence>
<feature type="domain" description="CN hydrolase" evidence="2">
    <location>
        <begin position="4"/>
        <end position="247"/>
    </location>
</feature>
<dbReference type="OrthoDB" id="9811121at2"/>
<keyword evidence="4" id="KW-1185">Reference proteome</keyword>
<dbReference type="InterPro" id="IPR001110">
    <property type="entry name" value="UPF0012_CS"/>
</dbReference>
<gene>
    <name evidence="3" type="ORF">F8O05_06285</name>
</gene>
<dbReference type="InterPro" id="IPR036526">
    <property type="entry name" value="C-N_Hydrolase_sf"/>
</dbReference>
<dbReference type="PANTHER" id="PTHR23088:SF27">
    <property type="entry name" value="DEAMINATED GLUTATHIONE AMIDASE"/>
    <property type="match status" value="1"/>
</dbReference>
<dbReference type="PROSITE" id="PS50263">
    <property type="entry name" value="CN_HYDROLASE"/>
    <property type="match status" value="1"/>
</dbReference>
<dbReference type="Pfam" id="PF00795">
    <property type="entry name" value="CN_hydrolase"/>
    <property type="match status" value="1"/>
</dbReference>
<proteinExistence type="inferred from homology"/>
<dbReference type="PROSITE" id="PS01227">
    <property type="entry name" value="UPF0012"/>
    <property type="match status" value="1"/>
</dbReference>
<dbReference type="PANTHER" id="PTHR23088">
    <property type="entry name" value="NITRILASE-RELATED"/>
    <property type="match status" value="1"/>
</dbReference>
<comment type="caution">
    <text evidence="3">The sequence shown here is derived from an EMBL/GenBank/DDBJ whole genome shotgun (WGS) entry which is preliminary data.</text>
</comment>